<keyword evidence="6" id="KW-0326">Glycosidase</keyword>
<dbReference type="NCBIfam" id="NF003163">
    <property type="entry name" value="PRK04143.1"/>
    <property type="match status" value="1"/>
</dbReference>
<keyword evidence="4" id="KW-0378">Hydrolase</keyword>
<sequence>MTTTRTELISSLIADLLPTSQLTVSEAELDRLAPDDLRALLRALMNLWQPGPLDADFLRRQDALLQAERDERGIVTIPDTQAAAEDTRIRLWRGDITRLDVDGIVNAANNKLLGCFRPGHTCVDNAIHSAAGLQLRQACAELVPSPDYEEPTGSARITPGFNLPARYVLHTVGPIVAGKEANRQQVAELSASYTSCLNLAHSSGLKSLAFCCISTGVFGFPPSHAARIAVAAVRAFLAGLPKDSDFTIIFTVFTQEDYDRYAQLLNPQPHRNDR</sequence>
<dbReference type="SUPFAM" id="SSF52949">
    <property type="entry name" value="Macro domain-like"/>
    <property type="match status" value="1"/>
</dbReference>
<comment type="similarity">
    <text evidence="8">Belongs to the MacroD-type family. Zn-Macro subfamily.</text>
</comment>
<proteinExistence type="inferred from homology"/>
<gene>
    <name evidence="10" type="ORF">CORMATOL_02033</name>
</gene>
<evidence type="ECO:0000256" key="2">
    <source>
        <dbReference type="ARBA" id="ARBA00018852"/>
    </source>
</evidence>
<dbReference type="SMART" id="SM00506">
    <property type="entry name" value="A1pp"/>
    <property type="match status" value="1"/>
</dbReference>
<dbReference type="GO" id="GO:0016798">
    <property type="term" value="F:hydrolase activity, acting on glycosyl bonds"/>
    <property type="evidence" value="ECO:0007669"/>
    <property type="project" value="UniProtKB-KW"/>
</dbReference>
<evidence type="ECO:0000256" key="4">
    <source>
        <dbReference type="ARBA" id="ARBA00022801"/>
    </source>
</evidence>
<evidence type="ECO:0000256" key="5">
    <source>
        <dbReference type="ARBA" id="ARBA00022833"/>
    </source>
</evidence>
<dbReference type="EMBL" id="ACEB01000028">
    <property type="protein sequence ID" value="EEG26496.1"/>
    <property type="molecule type" value="Genomic_DNA"/>
</dbReference>
<evidence type="ECO:0000256" key="8">
    <source>
        <dbReference type="ARBA" id="ARBA00093459"/>
    </source>
</evidence>
<evidence type="ECO:0000256" key="1">
    <source>
        <dbReference type="ARBA" id="ARBA00001947"/>
    </source>
</evidence>
<keyword evidence="3" id="KW-0479">Metal-binding</keyword>
<evidence type="ECO:0000259" key="9">
    <source>
        <dbReference type="PROSITE" id="PS51154"/>
    </source>
</evidence>
<name>C0E4V8_9CORY</name>
<comment type="catalytic activity">
    <reaction evidence="7">
        <text>4-O-(ADP-D-ribosyl)-L-aspartyl-[protein] + H2O = L-aspartyl-[protein] + ADP-D-ribose + H(+)</text>
        <dbReference type="Rhea" id="RHEA:54428"/>
        <dbReference type="Rhea" id="RHEA-COMP:9867"/>
        <dbReference type="Rhea" id="RHEA-COMP:13832"/>
        <dbReference type="ChEBI" id="CHEBI:15377"/>
        <dbReference type="ChEBI" id="CHEBI:15378"/>
        <dbReference type="ChEBI" id="CHEBI:29961"/>
        <dbReference type="ChEBI" id="CHEBI:57967"/>
        <dbReference type="ChEBI" id="CHEBI:138102"/>
    </reaction>
    <physiologicalReaction direction="left-to-right" evidence="7">
        <dbReference type="Rhea" id="RHEA:54429"/>
    </physiologicalReaction>
</comment>
<comment type="caution">
    <text evidence="10">The sequence shown here is derived from an EMBL/GenBank/DDBJ whole genome shotgun (WGS) entry which is preliminary data.</text>
</comment>
<reference evidence="10 11" key="1">
    <citation type="submission" date="2009-01" db="EMBL/GenBank/DDBJ databases">
        <authorList>
            <person name="Fulton L."/>
            <person name="Clifton S."/>
            <person name="Chinwalla A.T."/>
            <person name="Mitreva M."/>
            <person name="Sodergren E."/>
            <person name="Weinstock G."/>
            <person name="Clifton S."/>
            <person name="Dooling D.J."/>
            <person name="Fulton B."/>
            <person name="Minx P."/>
            <person name="Pepin K.H."/>
            <person name="Johnson M."/>
            <person name="Bhonagiri V."/>
            <person name="Nash W.E."/>
            <person name="Mardis E.R."/>
            <person name="Wilson R.K."/>
        </authorList>
    </citation>
    <scope>NUCLEOTIDE SEQUENCE [LARGE SCALE GENOMIC DNA]</scope>
    <source>
        <strain evidence="10 11">ATCC 33806</strain>
    </source>
</reference>
<dbReference type="Gene3D" id="3.40.220.10">
    <property type="entry name" value="Leucine Aminopeptidase, subunit E, domain 1"/>
    <property type="match status" value="1"/>
</dbReference>
<dbReference type="GO" id="GO:0046872">
    <property type="term" value="F:metal ion binding"/>
    <property type="evidence" value="ECO:0007669"/>
    <property type="project" value="UniProtKB-KW"/>
</dbReference>
<dbReference type="Proteomes" id="UP000006247">
    <property type="component" value="Unassembled WGS sequence"/>
</dbReference>
<dbReference type="InterPro" id="IPR043472">
    <property type="entry name" value="Macro_dom-like"/>
</dbReference>
<keyword evidence="5" id="KW-0862">Zinc</keyword>
<dbReference type="PANTHER" id="PTHR11106:SF121">
    <property type="entry name" value="ADP-RIBOSE 1''-PHOSPHATE PHOSPHATASE"/>
    <property type="match status" value="1"/>
</dbReference>
<evidence type="ECO:0000256" key="6">
    <source>
        <dbReference type="ARBA" id="ARBA00023295"/>
    </source>
</evidence>
<evidence type="ECO:0000313" key="11">
    <source>
        <dbReference type="Proteomes" id="UP000006247"/>
    </source>
</evidence>
<feature type="domain" description="Macro" evidence="9">
    <location>
        <begin position="76"/>
        <end position="269"/>
    </location>
</feature>
<dbReference type="RefSeq" id="WP_005521910.1">
    <property type="nucleotide sequence ID" value="NZ_EQ973329.1"/>
</dbReference>
<dbReference type="InterPro" id="IPR002589">
    <property type="entry name" value="Macro_dom"/>
</dbReference>
<protein>
    <recommendedName>
        <fullName evidence="2">Protein-ADP-ribose hydrolase</fullName>
    </recommendedName>
</protein>
<accession>C0E4V8</accession>
<evidence type="ECO:0000313" key="10">
    <source>
        <dbReference type="EMBL" id="EEG26496.1"/>
    </source>
</evidence>
<comment type="cofactor">
    <cofactor evidence="1">
        <name>Zn(2+)</name>
        <dbReference type="ChEBI" id="CHEBI:29105"/>
    </cofactor>
</comment>
<evidence type="ECO:0000256" key="7">
    <source>
        <dbReference type="ARBA" id="ARBA00048482"/>
    </source>
</evidence>
<dbReference type="AlphaFoldDB" id="C0E4V8"/>
<dbReference type="Pfam" id="PF01661">
    <property type="entry name" value="Macro"/>
    <property type="match status" value="1"/>
</dbReference>
<dbReference type="PROSITE" id="PS51154">
    <property type="entry name" value="MACRO"/>
    <property type="match status" value="1"/>
</dbReference>
<evidence type="ECO:0000256" key="3">
    <source>
        <dbReference type="ARBA" id="ARBA00022723"/>
    </source>
</evidence>
<organism evidence="10 11">
    <name type="scientific">Corynebacterium matruchotii ATCC 33806</name>
    <dbReference type="NCBI Taxonomy" id="566549"/>
    <lineage>
        <taxon>Bacteria</taxon>
        <taxon>Bacillati</taxon>
        <taxon>Actinomycetota</taxon>
        <taxon>Actinomycetes</taxon>
        <taxon>Mycobacteriales</taxon>
        <taxon>Corynebacteriaceae</taxon>
        <taxon>Corynebacterium</taxon>
    </lineage>
</organism>
<dbReference type="PANTHER" id="PTHR11106">
    <property type="entry name" value="GANGLIOSIDE INDUCED DIFFERENTIATION ASSOCIATED PROTEIN 2-RELATED"/>
    <property type="match status" value="1"/>
</dbReference>
<dbReference type="CDD" id="cd02908">
    <property type="entry name" value="Macro_OAADPr_deacetylase"/>
    <property type="match status" value="1"/>
</dbReference>
<dbReference type="HOGENOM" id="CLU_046550_2_1_11"/>